<reference evidence="2 3" key="1">
    <citation type="journal article" date="2004" name="Nat. Biotechnol.">
        <title>The genome sequence of the capnophilic rumen bacterium Mannheimia succiniciproducens.</title>
        <authorList>
            <person name="Hong S.H."/>
            <person name="Kim J.S."/>
            <person name="Lee S.Y."/>
            <person name="In Y.H."/>
            <person name="Choi S.S."/>
            <person name="Rih J.-K."/>
            <person name="Kim C.H."/>
            <person name="Jeong H."/>
            <person name="Hur C.G."/>
            <person name="Kim J.J."/>
        </authorList>
    </citation>
    <scope>NUCLEOTIDE SEQUENCE [LARGE SCALE GENOMIC DNA]</scope>
    <source>
        <strain evidence="3">KCTC 0769BP / MBEL55E</strain>
    </source>
</reference>
<accession>Q65SQ4</accession>
<dbReference type="RefSeq" id="WP_011200573.1">
    <property type="nucleotide sequence ID" value="NC_006300.1"/>
</dbReference>
<dbReference type="HOGENOM" id="CLU_128061_0_0_6"/>
<keyword evidence="3" id="KW-1185">Reference proteome</keyword>
<organism evidence="2 3">
    <name type="scientific">Mannheimia succiniciproducens (strain KCTC 0769BP / MBEL55E)</name>
    <dbReference type="NCBI Taxonomy" id="221988"/>
    <lineage>
        <taxon>Bacteria</taxon>
        <taxon>Pseudomonadati</taxon>
        <taxon>Pseudomonadota</taxon>
        <taxon>Gammaproteobacteria</taxon>
        <taxon>Pasteurellales</taxon>
        <taxon>Pasteurellaceae</taxon>
        <taxon>Basfia</taxon>
    </lineage>
</organism>
<protein>
    <recommendedName>
        <fullName evidence="1">DUF4440 domain-containing protein</fullName>
    </recommendedName>
</protein>
<proteinExistence type="predicted"/>
<dbReference type="Pfam" id="PF14534">
    <property type="entry name" value="DUF4440"/>
    <property type="match status" value="1"/>
</dbReference>
<sequence length="141" mass="16683">MNSEQTQLVEHIISLEKQALDKWFKGDTSGYRELWSKQNFSYFDIVHPERIDSYDNISAFLDSIEGKLFADSYEFKMPRVQLSQDMAILTYQIFAKTNLIDMRYNCIEVFQKEGDEWKVVHSTWSAIRPMDWDFSTMKAAI</sequence>
<dbReference type="Proteomes" id="UP000000607">
    <property type="component" value="Chromosome"/>
</dbReference>
<evidence type="ECO:0000313" key="3">
    <source>
        <dbReference type="Proteomes" id="UP000000607"/>
    </source>
</evidence>
<evidence type="ECO:0000259" key="1">
    <source>
        <dbReference type="Pfam" id="PF14534"/>
    </source>
</evidence>
<dbReference type="AlphaFoldDB" id="Q65SQ4"/>
<dbReference type="Gene3D" id="3.10.450.50">
    <property type="match status" value="1"/>
</dbReference>
<dbReference type="STRING" id="221988.MS1399"/>
<dbReference type="InterPro" id="IPR027843">
    <property type="entry name" value="DUF4440"/>
</dbReference>
<feature type="domain" description="DUF4440" evidence="1">
    <location>
        <begin position="12"/>
        <end position="119"/>
    </location>
</feature>
<dbReference type="eggNOG" id="ENOG50327RD">
    <property type="taxonomic scope" value="Bacteria"/>
</dbReference>
<dbReference type="EMBL" id="AE016827">
    <property type="protein sequence ID" value="AAU38006.1"/>
    <property type="molecule type" value="Genomic_DNA"/>
</dbReference>
<dbReference type="InterPro" id="IPR032710">
    <property type="entry name" value="NTF2-like_dom_sf"/>
</dbReference>
<evidence type="ECO:0000313" key="2">
    <source>
        <dbReference type="EMBL" id="AAU38006.1"/>
    </source>
</evidence>
<name>Q65SQ4_MANSM</name>
<dbReference type="SUPFAM" id="SSF54427">
    <property type="entry name" value="NTF2-like"/>
    <property type="match status" value="1"/>
</dbReference>
<dbReference type="KEGG" id="msu:MS1399"/>
<dbReference type="OrthoDB" id="9812295at2"/>
<gene>
    <name evidence="2" type="ordered locus">MS1399</name>
</gene>